<dbReference type="InterPro" id="IPR006206">
    <property type="entry name" value="Mevalonate/galactokinase"/>
</dbReference>
<proteinExistence type="inferred from homology"/>
<dbReference type="PROSITE" id="PS00627">
    <property type="entry name" value="GHMP_KINASES_ATP"/>
    <property type="match status" value="1"/>
</dbReference>
<evidence type="ECO:0000256" key="10">
    <source>
        <dbReference type="NCBIfam" id="TIGR00131"/>
    </source>
</evidence>
<keyword evidence="5 14" id="KW-0418">Kinase</keyword>
<keyword evidence="9" id="KW-0119">Carbohydrate metabolism</keyword>
<feature type="domain" description="GHMP kinase C-terminal" evidence="12">
    <location>
        <begin position="302"/>
        <end position="373"/>
    </location>
</feature>
<dbReference type="PRINTS" id="PR00959">
    <property type="entry name" value="MEVGALKINASE"/>
</dbReference>
<dbReference type="Pfam" id="PF00288">
    <property type="entry name" value="GHMP_kinases_N"/>
    <property type="match status" value="1"/>
</dbReference>
<dbReference type="Proteomes" id="UP000318080">
    <property type="component" value="Unassembled WGS sequence"/>
</dbReference>
<dbReference type="EC" id="2.7.1.6" evidence="10"/>
<dbReference type="GeneID" id="79853692"/>
<dbReference type="PIRSF" id="PIRSF000530">
    <property type="entry name" value="Galactokinase"/>
    <property type="match status" value="1"/>
</dbReference>
<keyword evidence="6" id="KW-0067">ATP-binding</keyword>
<comment type="similarity">
    <text evidence="1">Belongs to the GHMP kinase family. GalK subfamily.</text>
</comment>
<dbReference type="SUPFAM" id="SSF55060">
    <property type="entry name" value="GHMP Kinase, C-terminal domain"/>
    <property type="match status" value="1"/>
</dbReference>
<protein>
    <recommendedName>
        <fullName evidence="10">Galactokinase</fullName>
        <ecNumber evidence="10">2.7.1.6</ecNumber>
    </recommendedName>
</protein>
<dbReference type="InterPro" id="IPR019741">
    <property type="entry name" value="Galactokinase_CS"/>
</dbReference>
<dbReference type="InterPro" id="IPR000705">
    <property type="entry name" value="Galactokinase"/>
</dbReference>
<sequence length="401" mass="41723">MTSYKWIESRTPDALAADATALFNAEFGTAPTGVWAAPGRVNVIGEHVDYAGGVCIPFALPLQIAAAVTPREDTKVVAASQKTDGTVARAEVDLKDIRPGGDIGWLGYVAGTVWAAHESGALENLTGLNIALVSDVPLGSGLSSSAALECSVAVAAYELDHGQGPDDAARHQLADAAMRAENDIVGASTGGLDQTASLFGAEGKALVIDFDSHTHRLVNFDIADQDLVLLIADTNAPHELNDGQYASRRGVIDDVQNALGSLRHLSEEQIAAWAHENGKDATLYAKRTGHVLHETARTLQAADALEAGDFDTFRRFMADSHASLRDDLEVTTPELDSAAEAAGTLGARMTGGGFGGAVIALIAKARVGDTVAAIASAAEEKGFAEPTFYIATPGDGARRLV</sequence>
<evidence type="ECO:0000313" key="15">
    <source>
        <dbReference type="Proteomes" id="UP000318080"/>
    </source>
</evidence>
<dbReference type="GO" id="GO:0005829">
    <property type="term" value="C:cytosol"/>
    <property type="evidence" value="ECO:0007669"/>
    <property type="project" value="TreeGrafter"/>
</dbReference>
<dbReference type="GO" id="GO:0004335">
    <property type="term" value="F:galactokinase activity"/>
    <property type="evidence" value="ECO:0007669"/>
    <property type="project" value="UniProtKB-UniRule"/>
</dbReference>
<dbReference type="SUPFAM" id="SSF54211">
    <property type="entry name" value="Ribosomal protein S5 domain 2-like"/>
    <property type="match status" value="1"/>
</dbReference>
<evidence type="ECO:0000256" key="3">
    <source>
        <dbReference type="ARBA" id="ARBA00022723"/>
    </source>
</evidence>
<dbReference type="GO" id="GO:0006012">
    <property type="term" value="P:galactose metabolic process"/>
    <property type="evidence" value="ECO:0007669"/>
    <property type="project" value="UniProtKB-UniRule"/>
</dbReference>
<evidence type="ECO:0000259" key="13">
    <source>
        <dbReference type="Pfam" id="PF10509"/>
    </source>
</evidence>
<evidence type="ECO:0000259" key="12">
    <source>
        <dbReference type="Pfam" id="PF08544"/>
    </source>
</evidence>
<keyword evidence="3" id="KW-0479">Metal-binding</keyword>
<dbReference type="EMBL" id="VHIR01000021">
    <property type="protein sequence ID" value="TQE42637.1"/>
    <property type="molecule type" value="Genomic_DNA"/>
</dbReference>
<reference evidence="14 15" key="1">
    <citation type="submission" date="2019-06" db="EMBL/GenBank/DDBJ databases">
        <title>Draft genome of C. phoceense Strain 272.</title>
        <authorList>
            <person name="Pacheco L.G.C."/>
            <person name="Barberis C.M."/>
            <person name="Almuzara M.N."/>
            <person name="Traglia G.M."/>
            <person name="Santos C.S."/>
            <person name="Rocha D.J.P.G."/>
            <person name="Aguiar E.R.G.R."/>
            <person name="Vay C.A."/>
        </authorList>
    </citation>
    <scope>NUCLEOTIDE SEQUENCE [LARGE SCALE GENOMIC DNA]</scope>
    <source>
        <strain evidence="14 15">272</strain>
    </source>
</reference>
<dbReference type="InterPro" id="IPR014721">
    <property type="entry name" value="Ribsml_uS5_D2-typ_fold_subgr"/>
</dbReference>
<evidence type="ECO:0000256" key="5">
    <source>
        <dbReference type="ARBA" id="ARBA00022777"/>
    </source>
</evidence>
<dbReference type="FunFam" id="3.30.70.890:FF:000001">
    <property type="entry name" value="Galactokinase"/>
    <property type="match status" value="1"/>
</dbReference>
<dbReference type="InterPro" id="IPR020568">
    <property type="entry name" value="Ribosomal_Su5_D2-typ_SF"/>
</dbReference>
<dbReference type="RefSeq" id="WP_066491794.1">
    <property type="nucleotide sequence ID" value="NZ_LT596208.1"/>
</dbReference>
<dbReference type="PRINTS" id="PR00473">
    <property type="entry name" value="GALCTOKINASE"/>
</dbReference>
<dbReference type="STRING" id="1686286.GCA_900092335_02565"/>
<keyword evidence="15" id="KW-1185">Reference proteome</keyword>
<dbReference type="PANTHER" id="PTHR10457">
    <property type="entry name" value="MEVALONATE KINASE/GALACTOKINASE"/>
    <property type="match status" value="1"/>
</dbReference>
<evidence type="ECO:0000256" key="1">
    <source>
        <dbReference type="ARBA" id="ARBA00006566"/>
    </source>
</evidence>
<dbReference type="NCBIfam" id="TIGR00131">
    <property type="entry name" value="gal_kin"/>
    <property type="match status" value="1"/>
</dbReference>
<dbReference type="AlphaFoldDB" id="A0A540R4R3"/>
<organism evidence="14 15">
    <name type="scientific">Corynebacterium phoceense</name>
    <dbReference type="NCBI Taxonomy" id="1686286"/>
    <lineage>
        <taxon>Bacteria</taxon>
        <taxon>Bacillati</taxon>
        <taxon>Actinomycetota</taxon>
        <taxon>Actinomycetes</taxon>
        <taxon>Mycobacteriales</taxon>
        <taxon>Corynebacteriaceae</taxon>
        <taxon>Corynebacterium</taxon>
    </lineage>
</organism>
<name>A0A540R4R3_9CORY</name>
<dbReference type="InterPro" id="IPR006203">
    <property type="entry name" value="GHMP_knse_ATP-bd_CS"/>
</dbReference>
<dbReference type="InterPro" id="IPR036554">
    <property type="entry name" value="GHMP_kinase_C_sf"/>
</dbReference>
<keyword evidence="8" id="KW-0299">Galactose metabolism</keyword>
<evidence type="ECO:0000259" key="11">
    <source>
        <dbReference type="Pfam" id="PF00288"/>
    </source>
</evidence>
<evidence type="ECO:0000256" key="7">
    <source>
        <dbReference type="ARBA" id="ARBA00022842"/>
    </source>
</evidence>
<dbReference type="Pfam" id="PF10509">
    <property type="entry name" value="GalKase_gal_bdg"/>
    <property type="match status" value="1"/>
</dbReference>
<evidence type="ECO:0000313" key="14">
    <source>
        <dbReference type="EMBL" id="TQE42637.1"/>
    </source>
</evidence>
<dbReference type="Pfam" id="PF08544">
    <property type="entry name" value="GHMP_kinases_C"/>
    <property type="match status" value="1"/>
</dbReference>
<feature type="domain" description="Galactokinase N-terminal" evidence="13">
    <location>
        <begin position="22"/>
        <end position="70"/>
    </location>
</feature>
<evidence type="ECO:0000256" key="6">
    <source>
        <dbReference type="ARBA" id="ARBA00022840"/>
    </source>
</evidence>
<keyword evidence="4" id="KW-0547">Nucleotide-binding</keyword>
<dbReference type="InterPro" id="IPR006204">
    <property type="entry name" value="GHMP_kinase_N_dom"/>
</dbReference>
<dbReference type="Gene3D" id="3.30.70.890">
    <property type="entry name" value="GHMP kinase, C-terminal domain"/>
    <property type="match status" value="1"/>
</dbReference>
<accession>A0A540R4R3</accession>
<dbReference type="GO" id="GO:0005524">
    <property type="term" value="F:ATP binding"/>
    <property type="evidence" value="ECO:0007669"/>
    <property type="project" value="UniProtKB-UniRule"/>
</dbReference>
<dbReference type="Gene3D" id="3.30.230.10">
    <property type="match status" value="1"/>
</dbReference>
<comment type="caution">
    <text evidence="14">The sequence shown here is derived from an EMBL/GenBank/DDBJ whole genome shotgun (WGS) entry which is preliminary data.</text>
</comment>
<evidence type="ECO:0000256" key="9">
    <source>
        <dbReference type="ARBA" id="ARBA00023277"/>
    </source>
</evidence>
<gene>
    <name evidence="14" type="primary">galK</name>
    <name evidence="14" type="ORF">EJK80_11470</name>
</gene>
<dbReference type="InterPro" id="IPR019539">
    <property type="entry name" value="GalKase_N"/>
</dbReference>
<dbReference type="PROSITE" id="PS00106">
    <property type="entry name" value="GALACTOKINASE"/>
    <property type="match status" value="1"/>
</dbReference>
<evidence type="ECO:0000256" key="2">
    <source>
        <dbReference type="ARBA" id="ARBA00022679"/>
    </source>
</evidence>
<dbReference type="PANTHER" id="PTHR10457:SF7">
    <property type="entry name" value="GALACTOKINASE-RELATED"/>
    <property type="match status" value="1"/>
</dbReference>
<dbReference type="InterPro" id="IPR013750">
    <property type="entry name" value="GHMP_kinase_C_dom"/>
</dbReference>
<feature type="domain" description="GHMP kinase N-terminal" evidence="11">
    <location>
        <begin position="109"/>
        <end position="200"/>
    </location>
</feature>
<dbReference type="GO" id="GO:0046872">
    <property type="term" value="F:metal ion binding"/>
    <property type="evidence" value="ECO:0007669"/>
    <property type="project" value="UniProtKB-KW"/>
</dbReference>
<evidence type="ECO:0000256" key="8">
    <source>
        <dbReference type="ARBA" id="ARBA00023144"/>
    </source>
</evidence>
<keyword evidence="2 14" id="KW-0808">Transferase</keyword>
<keyword evidence="7" id="KW-0460">Magnesium</keyword>
<evidence type="ECO:0000256" key="4">
    <source>
        <dbReference type="ARBA" id="ARBA00022741"/>
    </source>
</evidence>